<evidence type="ECO:0000256" key="3">
    <source>
        <dbReference type="ARBA" id="ARBA00022737"/>
    </source>
</evidence>
<evidence type="ECO:0000313" key="12">
    <source>
        <dbReference type="RefSeq" id="XP_058983731.1"/>
    </source>
</evidence>
<dbReference type="RefSeq" id="XP_058983731.1">
    <property type="nucleotide sequence ID" value="XM_059127748.1"/>
</dbReference>
<evidence type="ECO:0000256" key="7">
    <source>
        <dbReference type="PROSITE-ProRule" id="PRU00042"/>
    </source>
</evidence>
<feature type="domain" description="C2H2-type" evidence="9">
    <location>
        <begin position="478"/>
        <end position="506"/>
    </location>
</feature>
<evidence type="ECO:0000256" key="4">
    <source>
        <dbReference type="ARBA" id="ARBA00022771"/>
    </source>
</evidence>
<dbReference type="Pfam" id="PF10545">
    <property type="entry name" value="MADF_DNA_bdg"/>
    <property type="match status" value="2"/>
</dbReference>
<dbReference type="Gene3D" id="3.30.160.60">
    <property type="entry name" value="Classic Zinc Finger"/>
    <property type="match status" value="4"/>
</dbReference>
<proteinExistence type="predicted"/>
<keyword evidence="5" id="KW-0862">Zinc</keyword>
<evidence type="ECO:0000259" key="10">
    <source>
        <dbReference type="PROSITE" id="PS51029"/>
    </source>
</evidence>
<sequence>MDDVVKLEYLVCGEILAPISVNAKEQFFLKCLECDEYFTMLEEFIMHYQYCHNDKFKMTMHSPDTSNAQYQREVDIQYADECQEDRDIHEENDVEEVKDENEENYEAEYALVNESQDNIDEDFGEEEVHNFKDSEGEDGSGDDDNEIGDNEIDDNEVDEDAEIEMYDEENDKADDDDELLQDADDSQEEYDDEGSQDFDRIETSNNDDEDPLEKTLQGTNSNNDVCHAEKSIEKTFSDCGDELVGEHSKSFAKEFLKCDLNYKAILFAYQNQPSLWNRNLFPNKLNNDERNLCLKNIALELKTARNIELDTSMVGHILLRIRQEYCVKLRRYKTIEQRKAAERNKMVPGWYFKQLAFLQPMMDHFTITKLDSQRTNLTKEQIIQILEIYKNFPVLWNTSLVENVCSNKRQEALERMLKPIHKEMGLKINVSILQQYLDSIHAHLSKEKTMILKNNKNNENISMYYDHMKFLHDHVGPFCCGICGRRNRSPLHLKVHIYQKHNRNDPLRCPMCNKIYQQMEPYVAHARRHMNDLRVECKECGKRFIRHADLRVHMYTHTGIKSYCCEVCGSVFTTASALVDHKRRHEKLYKVFCEICSKGFYYDEKMREHMTTHTNIRNYACGICGKKFKAKKTLKAHKSTHEEGRNHPCPLCGKMYKNKIGVSQHLRTHRSNVGTKTKLQNKTKA</sequence>
<evidence type="ECO:0000256" key="2">
    <source>
        <dbReference type="ARBA" id="ARBA00022723"/>
    </source>
</evidence>
<dbReference type="SMART" id="SM00595">
    <property type="entry name" value="MADF"/>
    <property type="match status" value="2"/>
</dbReference>
<dbReference type="PANTHER" id="PTHR24406">
    <property type="entry name" value="TRANSCRIPTIONAL REPRESSOR CTCFL-RELATED"/>
    <property type="match status" value="1"/>
</dbReference>
<dbReference type="InterPro" id="IPR036236">
    <property type="entry name" value="Znf_C2H2_sf"/>
</dbReference>
<dbReference type="Pfam" id="PF00096">
    <property type="entry name" value="zf-C2H2"/>
    <property type="match status" value="3"/>
</dbReference>
<dbReference type="InterPro" id="IPR006578">
    <property type="entry name" value="MADF-dom"/>
</dbReference>
<keyword evidence="11" id="KW-1185">Reference proteome</keyword>
<feature type="domain" description="C2H2-type" evidence="9">
    <location>
        <begin position="647"/>
        <end position="674"/>
    </location>
</feature>
<dbReference type="InterPro" id="IPR013087">
    <property type="entry name" value="Znf_C2H2_type"/>
</dbReference>
<dbReference type="GeneID" id="109612725"/>
<dbReference type="PROSITE" id="PS50157">
    <property type="entry name" value="ZINC_FINGER_C2H2_2"/>
    <property type="match status" value="6"/>
</dbReference>
<dbReference type="PROSITE" id="PS51029">
    <property type="entry name" value="MADF"/>
    <property type="match status" value="2"/>
</dbReference>
<evidence type="ECO:0000256" key="6">
    <source>
        <dbReference type="ARBA" id="ARBA00023242"/>
    </source>
</evidence>
<name>A0ABM3VD54_MUSDO</name>
<feature type="region of interest" description="Disordered" evidence="8">
    <location>
        <begin position="666"/>
        <end position="685"/>
    </location>
</feature>
<evidence type="ECO:0000313" key="11">
    <source>
        <dbReference type="Proteomes" id="UP001652621"/>
    </source>
</evidence>
<dbReference type="PROSITE" id="PS00028">
    <property type="entry name" value="ZINC_FINGER_C2H2_1"/>
    <property type="match status" value="6"/>
</dbReference>
<feature type="compositionally biased region" description="Acidic residues" evidence="8">
    <location>
        <begin position="135"/>
        <end position="159"/>
    </location>
</feature>
<keyword evidence="4 7" id="KW-0863">Zinc-finger</keyword>
<evidence type="ECO:0000256" key="8">
    <source>
        <dbReference type="SAM" id="MobiDB-lite"/>
    </source>
</evidence>
<protein>
    <submittedName>
        <fullName evidence="12">Uncharacterized protein LOC109612725 isoform X2</fullName>
    </submittedName>
</protein>
<dbReference type="Pfam" id="PF13912">
    <property type="entry name" value="zf-C2H2_6"/>
    <property type="match status" value="1"/>
</dbReference>
<dbReference type="SMART" id="SM00355">
    <property type="entry name" value="ZnF_C2H2"/>
    <property type="match status" value="8"/>
</dbReference>
<dbReference type="SUPFAM" id="SSF57667">
    <property type="entry name" value="beta-beta-alpha zinc fingers"/>
    <property type="match status" value="4"/>
</dbReference>
<evidence type="ECO:0000256" key="1">
    <source>
        <dbReference type="ARBA" id="ARBA00004123"/>
    </source>
</evidence>
<dbReference type="Proteomes" id="UP001652621">
    <property type="component" value="Unplaced"/>
</dbReference>
<feature type="domain" description="MADF" evidence="10">
    <location>
        <begin position="384"/>
        <end position="476"/>
    </location>
</feature>
<feature type="compositionally biased region" description="Acidic residues" evidence="8">
    <location>
        <begin position="184"/>
        <end position="196"/>
    </location>
</feature>
<reference evidence="12" key="1">
    <citation type="submission" date="2025-08" db="UniProtKB">
        <authorList>
            <consortium name="RefSeq"/>
        </authorList>
    </citation>
    <scope>IDENTIFICATION</scope>
    <source>
        <strain evidence="12">Aabys</strain>
        <tissue evidence="12">Whole body</tissue>
    </source>
</reference>
<keyword evidence="2" id="KW-0479">Metal-binding</keyword>
<feature type="domain" description="C2H2-type" evidence="9">
    <location>
        <begin position="619"/>
        <end position="646"/>
    </location>
</feature>
<keyword evidence="3" id="KW-0677">Repeat</keyword>
<feature type="domain" description="C2H2-type" evidence="9">
    <location>
        <begin position="535"/>
        <end position="562"/>
    </location>
</feature>
<accession>A0ABM3VD54</accession>
<comment type="subcellular location">
    <subcellularLocation>
        <location evidence="1">Nucleus</location>
    </subcellularLocation>
</comment>
<gene>
    <name evidence="12" type="primary">LOC109612725</name>
</gene>
<feature type="region of interest" description="Disordered" evidence="8">
    <location>
        <begin position="130"/>
        <end position="159"/>
    </location>
</feature>
<dbReference type="InterPro" id="IPR050888">
    <property type="entry name" value="ZnF_C2H2-type_TF"/>
</dbReference>
<feature type="domain" description="C2H2-type" evidence="9">
    <location>
        <begin position="563"/>
        <end position="585"/>
    </location>
</feature>
<feature type="domain" description="MADF" evidence="10">
    <location>
        <begin position="264"/>
        <end position="363"/>
    </location>
</feature>
<organism evidence="11 12">
    <name type="scientific">Musca domestica</name>
    <name type="common">House fly</name>
    <dbReference type="NCBI Taxonomy" id="7370"/>
    <lineage>
        <taxon>Eukaryota</taxon>
        <taxon>Metazoa</taxon>
        <taxon>Ecdysozoa</taxon>
        <taxon>Arthropoda</taxon>
        <taxon>Hexapoda</taxon>
        <taxon>Insecta</taxon>
        <taxon>Pterygota</taxon>
        <taxon>Neoptera</taxon>
        <taxon>Endopterygota</taxon>
        <taxon>Diptera</taxon>
        <taxon>Brachycera</taxon>
        <taxon>Muscomorpha</taxon>
        <taxon>Muscoidea</taxon>
        <taxon>Muscidae</taxon>
        <taxon>Musca</taxon>
    </lineage>
</organism>
<evidence type="ECO:0000256" key="5">
    <source>
        <dbReference type="ARBA" id="ARBA00022833"/>
    </source>
</evidence>
<feature type="domain" description="C2H2-type" evidence="9">
    <location>
        <begin position="591"/>
        <end position="618"/>
    </location>
</feature>
<feature type="region of interest" description="Disordered" evidence="8">
    <location>
        <begin position="184"/>
        <end position="222"/>
    </location>
</feature>
<evidence type="ECO:0000259" key="9">
    <source>
        <dbReference type="PROSITE" id="PS50157"/>
    </source>
</evidence>
<keyword evidence="6" id="KW-0539">Nucleus</keyword>